<proteinExistence type="predicted"/>
<evidence type="ECO:0000256" key="1">
    <source>
        <dbReference type="SAM" id="SignalP"/>
    </source>
</evidence>
<reference evidence="3" key="1">
    <citation type="submission" date="2020-08" db="EMBL/GenBank/DDBJ databases">
        <title>Plant Genome Project.</title>
        <authorList>
            <person name="Zhang R.-G."/>
        </authorList>
    </citation>
    <scope>NUCLEOTIDE SEQUENCE</scope>
    <source>
        <strain evidence="3">WSP0</strain>
        <tissue evidence="3">Leaf</tissue>
    </source>
</reference>
<evidence type="ECO:0000313" key="3">
    <source>
        <dbReference type="EMBL" id="KAG5565023.1"/>
    </source>
</evidence>
<name>A0AAV6LLA8_9ERIC</name>
<feature type="signal peptide" evidence="1">
    <location>
        <begin position="1"/>
        <end position="27"/>
    </location>
</feature>
<dbReference type="AlphaFoldDB" id="A0AAV6LLA8"/>
<sequence>MPVCCAFFSHLLRLKVVLLLWCGESGAVVVVVTDGGEQETGLRIARRRNGGERERERYGRWGLVVAVMVGR</sequence>
<keyword evidence="1" id="KW-0732">Signal</keyword>
<protein>
    <recommendedName>
        <fullName evidence="5">Secreted protein</fullName>
    </recommendedName>
</protein>
<dbReference type="EMBL" id="JACTNZ010000010">
    <property type="protein sequence ID" value="KAG5528505.1"/>
    <property type="molecule type" value="Genomic_DNA"/>
</dbReference>
<keyword evidence="4" id="KW-1185">Reference proteome</keyword>
<dbReference type="Proteomes" id="UP000823749">
    <property type="component" value="Chromosome 1"/>
</dbReference>
<gene>
    <name evidence="3" type="ORF">RHGRI_001037</name>
    <name evidence="2" type="ORF">RHGRI_029256</name>
</gene>
<evidence type="ECO:0000313" key="4">
    <source>
        <dbReference type="Proteomes" id="UP000823749"/>
    </source>
</evidence>
<dbReference type="EMBL" id="JACTNZ010000001">
    <property type="protein sequence ID" value="KAG5565023.1"/>
    <property type="molecule type" value="Genomic_DNA"/>
</dbReference>
<evidence type="ECO:0000313" key="2">
    <source>
        <dbReference type="EMBL" id="KAG5528505.1"/>
    </source>
</evidence>
<feature type="chain" id="PRO_5044714893" description="Secreted protein" evidence="1">
    <location>
        <begin position="28"/>
        <end position="71"/>
    </location>
</feature>
<evidence type="ECO:0008006" key="5">
    <source>
        <dbReference type="Google" id="ProtNLM"/>
    </source>
</evidence>
<dbReference type="Proteomes" id="UP000823749">
    <property type="component" value="Chromosome 10"/>
</dbReference>
<accession>A0AAV6LLA8</accession>
<organism evidence="3 4">
    <name type="scientific">Rhododendron griersonianum</name>
    <dbReference type="NCBI Taxonomy" id="479676"/>
    <lineage>
        <taxon>Eukaryota</taxon>
        <taxon>Viridiplantae</taxon>
        <taxon>Streptophyta</taxon>
        <taxon>Embryophyta</taxon>
        <taxon>Tracheophyta</taxon>
        <taxon>Spermatophyta</taxon>
        <taxon>Magnoliopsida</taxon>
        <taxon>eudicotyledons</taxon>
        <taxon>Gunneridae</taxon>
        <taxon>Pentapetalae</taxon>
        <taxon>asterids</taxon>
        <taxon>Ericales</taxon>
        <taxon>Ericaceae</taxon>
        <taxon>Ericoideae</taxon>
        <taxon>Rhodoreae</taxon>
        <taxon>Rhododendron</taxon>
    </lineage>
</organism>
<comment type="caution">
    <text evidence="3">The sequence shown here is derived from an EMBL/GenBank/DDBJ whole genome shotgun (WGS) entry which is preliminary data.</text>
</comment>